<keyword evidence="5" id="KW-0378">Hydrolase</keyword>
<accession>A0ABQ3C1J2</accession>
<protein>
    <submittedName>
        <fullName evidence="5">Restriction endonuclease subunit S</fullName>
    </submittedName>
</protein>
<dbReference type="InterPro" id="IPR044946">
    <property type="entry name" value="Restrct_endonuc_typeI_TRD_sf"/>
</dbReference>
<gene>
    <name evidence="5" type="ORF">GCM10008101_16700</name>
</gene>
<dbReference type="InterPro" id="IPR052021">
    <property type="entry name" value="Type-I_RS_S_subunit"/>
</dbReference>
<comment type="similarity">
    <text evidence="1">Belongs to the type-I restriction system S methylase family.</text>
</comment>
<evidence type="ECO:0000256" key="1">
    <source>
        <dbReference type="ARBA" id="ARBA00010923"/>
    </source>
</evidence>
<sequence length="427" mass="46775">MAKQGAKTATPRLRFPEFRKSAPWPETDLGAVLFEHGTKDDGASEVHSVSVHKGVVNQMEHLGRSFAAADRSKYNLVKPYDVVYTKSPTGDFPFGIVKQSRLPINAIVSPLYGVFSPSNRYVGYLLDAYFESPNRTNLYLAPVTQKGAKNTIQISNDGFLSKGIFLPEQEGEQQKIADCLTSLDEVIAAQGRKVEALKAHKRGLMQQLFPREGETRPRLRFSEFRDAPKWSLGKASDIVEVIQGYGFPERLQGNATGEFPFYKVSDISACVDAGGVLLTDANNHIEADVLAELRAKPMPVGATVFAKIGEAIRSNKRAMTARPSLVDNNAAGVKGIDDRADDRFVYYLWSQVSLIEYAGGVVPAVNKSAIEQIPVCYPKKDEQQRIADCLASLDTRIAAEAARLAALKTHKQGLMQQLFPAPEATGA</sequence>
<dbReference type="Gene3D" id="3.90.220.20">
    <property type="entry name" value="DNA methylase specificity domains"/>
    <property type="match status" value="2"/>
</dbReference>
<keyword evidence="5" id="KW-0540">Nuclease</keyword>
<dbReference type="Pfam" id="PF01420">
    <property type="entry name" value="Methylase_S"/>
    <property type="match status" value="1"/>
</dbReference>
<name>A0ABQ3C1J2_9GAMM</name>
<dbReference type="Gene3D" id="1.10.287.1120">
    <property type="entry name" value="Bipartite methylase S protein"/>
    <property type="match status" value="1"/>
</dbReference>
<evidence type="ECO:0000313" key="6">
    <source>
        <dbReference type="Proteomes" id="UP000643403"/>
    </source>
</evidence>
<dbReference type="Proteomes" id="UP000643403">
    <property type="component" value="Unassembled WGS sequence"/>
</dbReference>
<dbReference type="PANTHER" id="PTHR30408:SF12">
    <property type="entry name" value="TYPE I RESTRICTION ENZYME MJAVIII SPECIFICITY SUBUNIT"/>
    <property type="match status" value="1"/>
</dbReference>
<evidence type="ECO:0000256" key="3">
    <source>
        <dbReference type="ARBA" id="ARBA00023125"/>
    </source>
</evidence>
<comment type="caution">
    <text evidence="5">The sequence shown here is derived from an EMBL/GenBank/DDBJ whole genome shotgun (WGS) entry which is preliminary data.</text>
</comment>
<keyword evidence="2" id="KW-0680">Restriction system</keyword>
<evidence type="ECO:0000256" key="2">
    <source>
        <dbReference type="ARBA" id="ARBA00022747"/>
    </source>
</evidence>
<dbReference type="InterPro" id="IPR000055">
    <property type="entry name" value="Restrct_endonuc_typeI_TRD"/>
</dbReference>
<keyword evidence="3" id="KW-0238">DNA-binding</keyword>
<proteinExistence type="inferred from homology"/>
<dbReference type="GO" id="GO:0004519">
    <property type="term" value="F:endonuclease activity"/>
    <property type="evidence" value="ECO:0007669"/>
    <property type="project" value="UniProtKB-KW"/>
</dbReference>
<feature type="domain" description="Type I restriction modification DNA specificity" evidence="4">
    <location>
        <begin position="230"/>
        <end position="408"/>
    </location>
</feature>
<dbReference type="SUPFAM" id="SSF116734">
    <property type="entry name" value="DNA methylase specificity domain"/>
    <property type="match status" value="2"/>
</dbReference>
<keyword evidence="5" id="KW-0255">Endonuclease</keyword>
<organism evidence="5 6">
    <name type="scientific">Cognatilysobacter xinjiangensis</name>
    <dbReference type="NCBI Taxonomy" id="546892"/>
    <lineage>
        <taxon>Bacteria</taxon>
        <taxon>Pseudomonadati</taxon>
        <taxon>Pseudomonadota</taxon>
        <taxon>Gammaproteobacteria</taxon>
        <taxon>Lysobacterales</taxon>
        <taxon>Lysobacteraceae</taxon>
        <taxon>Cognatilysobacter</taxon>
    </lineage>
</organism>
<keyword evidence="6" id="KW-1185">Reference proteome</keyword>
<dbReference type="RefSeq" id="WP_189448927.1">
    <property type="nucleotide sequence ID" value="NZ_BMXY01000002.1"/>
</dbReference>
<evidence type="ECO:0000259" key="4">
    <source>
        <dbReference type="Pfam" id="PF01420"/>
    </source>
</evidence>
<reference evidence="6" key="1">
    <citation type="journal article" date="2019" name="Int. J. Syst. Evol. Microbiol.">
        <title>The Global Catalogue of Microorganisms (GCM) 10K type strain sequencing project: providing services to taxonomists for standard genome sequencing and annotation.</title>
        <authorList>
            <consortium name="The Broad Institute Genomics Platform"/>
            <consortium name="The Broad Institute Genome Sequencing Center for Infectious Disease"/>
            <person name="Wu L."/>
            <person name="Ma J."/>
        </authorList>
    </citation>
    <scope>NUCLEOTIDE SEQUENCE [LARGE SCALE GENOMIC DNA]</scope>
    <source>
        <strain evidence="6">KCTC 22558</strain>
    </source>
</reference>
<evidence type="ECO:0000313" key="5">
    <source>
        <dbReference type="EMBL" id="GGZ63820.1"/>
    </source>
</evidence>
<dbReference type="EMBL" id="BMXY01000002">
    <property type="protein sequence ID" value="GGZ63820.1"/>
    <property type="molecule type" value="Genomic_DNA"/>
</dbReference>
<dbReference type="PANTHER" id="PTHR30408">
    <property type="entry name" value="TYPE-1 RESTRICTION ENZYME ECOKI SPECIFICITY PROTEIN"/>
    <property type="match status" value="1"/>
</dbReference>